<evidence type="ECO:0000256" key="6">
    <source>
        <dbReference type="ARBA" id="ARBA00022679"/>
    </source>
</evidence>
<dbReference type="PANTHER" id="PTHR32438">
    <property type="entry name" value="4-ALPHA-GLUCANOTRANSFERASE DPE1, CHLOROPLASTIC/AMYLOPLASTIC"/>
    <property type="match status" value="1"/>
</dbReference>
<dbReference type="InterPro" id="IPR003385">
    <property type="entry name" value="Glyco_hydro_77"/>
</dbReference>
<dbReference type="Pfam" id="PF21226">
    <property type="entry name" value="MalQ_N"/>
    <property type="match status" value="1"/>
</dbReference>
<evidence type="ECO:0000313" key="13">
    <source>
        <dbReference type="Proteomes" id="UP000198881"/>
    </source>
</evidence>
<protein>
    <recommendedName>
        <fullName evidence="4 10">4-alpha-glucanotransferase</fullName>
        <ecNumber evidence="3 10">2.4.1.25</ecNumber>
    </recommendedName>
    <alternativeName>
        <fullName evidence="8 10">Amylomaltase</fullName>
    </alternativeName>
    <alternativeName>
        <fullName evidence="9 10">Disproportionating enzyme</fullName>
    </alternativeName>
</protein>
<gene>
    <name evidence="12" type="ORF">SAMN04487966_10584</name>
</gene>
<dbReference type="InterPro" id="IPR048458">
    <property type="entry name" value="MalQ_N"/>
</dbReference>
<keyword evidence="7 10" id="KW-0119">Carbohydrate metabolism</keyword>
<dbReference type="AlphaFoldDB" id="A0A1I7MLV9"/>
<dbReference type="NCBIfam" id="TIGR00217">
    <property type="entry name" value="malQ"/>
    <property type="match status" value="1"/>
</dbReference>
<name>A0A1I7MLV9_9MICC</name>
<evidence type="ECO:0000259" key="11">
    <source>
        <dbReference type="Pfam" id="PF21226"/>
    </source>
</evidence>
<dbReference type="EC" id="2.4.1.25" evidence="3 10"/>
<keyword evidence="13" id="KW-1185">Reference proteome</keyword>
<evidence type="ECO:0000256" key="8">
    <source>
        <dbReference type="ARBA" id="ARBA00031423"/>
    </source>
</evidence>
<accession>A0A1I7MLV9</accession>
<dbReference type="STRING" id="574650.SAMN04487966_10584"/>
<dbReference type="Pfam" id="PF02446">
    <property type="entry name" value="Glyco_hydro_77"/>
    <property type="match status" value="1"/>
</dbReference>
<reference evidence="12 13" key="1">
    <citation type="submission" date="2016-10" db="EMBL/GenBank/DDBJ databases">
        <authorList>
            <person name="de Groot N.N."/>
        </authorList>
    </citation>
    <scope>NUCLEOTIDE SEQUENCE [LARGE SCALE GENOMIC DNA]</scope>
    <source>
        <strain evidence="12 13">CGMCC 1.7054</strain>
    </source>
</reference>
<evidence type="ECO:0000256" key="10">
    <source>
        <dbReference type="RuleBase" id="RU361207"/>
    </source>
</evidence>
<evidence type="ECO:0000256" key="7">
    <source>
        <dbReference type="ARBA" id="ARBA00023277"/>
    </source>
</evidence>
<evidence type="ECO:0000256" key="9">
    <source>
        <dbReference type="ARBA" id="ARBA00031501"/>
    </source>
</evidence>
<dbReference type="InterPro" id="IPR017853">
    <property type="entry name" value="GH"/>
</dbReference>
<evidence type="ECO:0000256" key="1">
    <source>
        <dbReference type="ARBA" id="ARBA00000439"/>
    </source>
</evidence>
<feature type="domain" description="MalQ N-terminal beta-sandwich" evidence="11">
    <location>
        <begin position="74"/>
        <end position="177"/>
    </location>
</feature>
<proteinExistence type="inferred from homology"/>
<evidence type="ECO:0000256" key="5">
    <source>
        <dbReference type="ARBA" id="ARBA00022676"/>
    </source>
</evidence>
<comment type="catalytic activity">
    <reaction evidence="1 10">
        <text>Transfers a segment of a (1-&gt;4)-alpha-D-glucan to a new position in an acceptor, which may be glucose or a (1-&gt;4)-alpha-D-glucan.</text>
        <dbReference type="EC" id="2.4.1.25"/>
    </reaction>
</comment>
<dbReference type="SUPFAM" id="SSF51445">
    <property type="entry name" value="(Trans)glycosidases"/>
    <property type="match status" value="1"/>
</dbReference>
<dbReference type="PANTHER" id="PTHR32438:SF5">
    <property type="entry name" value="4-ALPHA-GLUCANOTRANSFERASE DPE1, CHLOROPLASTIC_AMYLOPLASTIC"/>
    <property type="match status" value="1"/>
</dbReference>
<evidence type="ECO:0000256" key="3">
    <source>
        <dbReference type="ARBA" id="ARBA00012560"/>
    </source>
</evidence>
<dbReference type="GO" id="GO:0004134">
    <property type="term" value="F:4-alpha-glucanotransferase activity"/>
    <property type="evidence" value="ECO:0007669"/>
    <property type="project" value="UniProtKB-EC"/>
</dbReference>
<dbReference type="Proteomes" id="UP000198881">
    <property type="component" value="Unassembled WGS sequence"/>
</dbReference>
<evidence type="ECO:0000256" key="2">
    <source>
        <dbReference type="ARBA" id="ARBA00005684"/>
    </source>
</evidence>
<sequence>MSDLPDDRRLLHRVAEAHGIQVSYQGHDGLRHTVSDETLVAVLAALDCPVDPADPESLHQAEAQRRLVPWRQVLPPTVITRAGTTSSVSVHVPHGTAVTVTAVLENGDRWPLDQLEDFTAPVEVDGTLTGQATFRLPAELPLGWHTLEAVVGHDVDGRTDADPALGSAHQATLITTPERITTADTYAQRRGWGLALQLYSTRSTRSWGIGDLADLADLAAQTAEQGGDFVLSNPLHASVPAPPVVASPYSPSTRRFVHPLYLRIEDIPELAHLGPADRQRVEDLAVHQRFANTRTGSLDRDAAYADKLVALRLIHGVQLSPARRSAYRAYREAEGSGLADFALWCALRTVFDPVHPVWSDPELVPGGATAERYRAELAEEIEFHTWLQWLCDQQLEAAQRTAVTAGMRMGIMQDLAVGADRNNADGWMLQDLLVPTMSVGAPPDMYNQLGQDWSQSPWHPIRLAETGYRAYRDMLRTVLRHAGGIRVDHVLGLFRLWWLPVGGSPTDGAYVTYDHEAMIGVLALEAERAGAVVVGEDLGTFEPWVQDYLASRGLLGTSILWFEQRDGVPLPPEQYRRQCLAAVNTHDLPPTAGYLAGVHLVLRERLGLLAGSAEAERERADREIGVYLQAAQQEGFLPHGSLQDLLELAERDPDRIVEALYRYLAQAPSVLQAVALVDAVGEVRIQNQPGTQQHQYPNWEVPLADRQGAPVLVDRLDEVPGFARLLHAVDDQLRQPSAG</sequence>
<keyword evidence="6 10" id="KW-0808">Transferase</keyword>
<dbReference type="RefSeq" id="WP_218154325.1">
    <property type="nucleotide sequence ID" value="NZ_FPCG01000005.1"/>
</dbReference>
<evidence type="ECO:0000313" key="12">
    <source>
        <dbReference type="EMBL" id="SFV22888.1"/>
    </source>
</evidence>
<comment type="similarity">
    <text evidence="2 10">Belongs to the disproportionating enzyme family.</text>
</comment>
<organism evidence="12 13">
    <name type="scientific">Micrococcus terreus</name>
    <dbReference type="NCBI Taxonomy" id="574650"/>
    <lineage>
        <taxon>Bacteria</taxon>
        <taxon>Bacillati</taxon>
        <taxon>Actinomycetota</taxon>
        <taxon>Actinomycetes</taxon>
        <taxon>Micrococcales</taxon>
        <taxon>Micrococcaceae</taxon>
        <taxon>Micrococcus</taxon>
    </lineage>
</organism>
<dbReference type="EMBL" id="FPCG01000005">
    <property type="protein sequence ID" value="SFV22888.1"/>
    <property type="molecule type" value="Genomic_DNA"/>
</dbReference>
<dbReference type="GO" id="GO:0005975">
    <property type="term" value="P:carbohydrate metabolic process"/>
    <property type="evidence" value="ECO:0007669"/>
    <property type="project" value="InterPro"/>
</dbReference>
<keyword evidence="5 10" id="KW-0328">Glycosyltransferase</keyword>
<evidence type="ECO:0000256" key="4">
    <source>
        <dbReference type="ARBA" id="ARBA00020295"/>
    </source>
</evidence>
<dbReference type="Gene3D" id="3.20.20.80">
    <property type="entry name" value="Glycosidases"/>
    <property type="match status" value="1"/>
</dbReference>